<dbReference type="AlphaFoldDB" id="A0AA38GWE8"/>
<dbReference type="Proteomes" id="UP000824469">
    <property type="component" value="Unassembled WGS sequence"/>
</dbReference>
<comment type="caution">
    <text evidence="2">The sequence shown here is derived from an EMBL/GenBank/DDBJ whole genome shotgun (WGS) entry which is preliminary data.</text>
</comment>
<feature type="non-terminal residue" evidence="2">
    <location>
        <position position="71"/>
    </location>
</feature>
<evidence type="ECO:0000313" key="3">
    <source>
        <dbReference type="Proteomes" id="UP000824469"/>
    </source>
</evidence>
<feature type="region of interest" description="Disordered" evidence="1">
    <location>
        <begin position="1"/>
        <end position="27"/>
    </location>
</feature>
<feature type="non-terminal residue" evidence="2">
    <location>
        <position position="1"/>
    </location>
</feature>
<evidence type="ECO:0000313" key="2">
    <source>
        <dbReference type="EMBL" id="KAH9330691.1"/>
    </source>
</evidence>
<sequence length="71" mass="8230">YQRDDVERPLPLPQPTMPTGEEEEPVDQWIDDTGCTDRYRQWWVAQLRAIPPRLGQPDLATITVQRDALQG</sequence>
<organism evidence="2 3">
    <name type="scientific">Taxus chinensis</name>
    <name type="common">Chinese yew</name>
    <name type="synonym">Taxus wallichiana var. chinensis</name>
    <dbReference type="NCBI Taxonomy" id="29808"/>
    <lineage>
        <taxon>Eukaryota</taxon>
        <taxon>Viridiplantae</taxon>
        <taxon>Streptophyta</taxon>
        <taxon>Embryophyta</taxon>
        <taxon>Tracheophyta</taxon>
        <taxon>Spermatophyta</taxon>
        <taxon>Pinopsida</taxon>
        <taxon>Pinidae</taxon>
        <taxon>Conifers II</taxon>
        <taxon>Cupressales</taxon>
        <taxon>Taxaceae</taxon>
        <taxon>Taxus</taxon>
    </lineage>
</organism>
<reference evidence="2 3" key="1">
    <citation type="journal article" date="2021" name="Nat. Plants">
        <title>The Taxus genome provides insights into paclitaxel biosynthesis.</title>
        <authorList>
            <person name="Xiong X."/>
            <person name="Gou J."/>
            <person name="Liao Q."/>
            <person name="Li Y."/>
            <person name="Zhou Q."/>
            <person name="Bi G."/>
            <person name="Li C."/>
            <person name="Du R."/>
            <person name="Wang X."/>
            <person name="Sun T."/>
            <person name="Guo L."/>
            <person name="Liang H."/>
            <person name="Lu P."/>
            <person name="Wu Y."/>
            <person name="Zhang Z."/>
            <person name="Ro D.K."/>
            <person name="Shang Y."/>
            <person name="Huang S."/>
            <person name="Yan J."/>
        </authorList>
    </citation>
    <scope>NUCLEOTIDE SEQUENCE [LARGE SCALE GENOMIC DNA]</scope>
    <source>
        <strain evidence="2">Ta-2019</strain>
    </source>
</reference>
<name>A0AA38GWE8_TAXCH</name>
<proteinExistence type="predicted"/>
<dbReference type="EMBL" id="JAHRHJ020000001">
    <property type="protein sequence ID" value="KAH9330691.1"/>
    <property type="molecule type" value="Genomic_DNA"/>
</dbReference>
<protein>
    <submittedName>
        <fullName evidence="2">Uncharacterized protein</fullName>
    </submittedName>
</protein>
<gene>
    <name evidence="2" type="ORF">KI387_002799</name>
</gene>
<evidence type="ECO:0000256" key="1">
    <source>
        <dbReference type="SAM" id="MobiDB-lite"/>
    </source>
</evidence>
<accession>A0AA38GWE8</accession>
<keyword evidence="3" id="KW-1185">Reference proteome</keyword>